<evidence type="ECO:0000256" key="3">
    <source>
        <dbReference type="ARBA" id="ARBA00007971"/>
    </source>
</evidence>
<dbReference type="PANTHER" id="PTHR30046">
    <property type="entry name" value="FLAGELLAR M-RING PROTEIN"/>
    <property type="match status" value="1"/>
</dbReference>
<keyword evidence="6 11" id="KW-1133">Transmembrane helix</keyword>
<keyword evidence="4" id="KW-1003">Cell membrane</keyword>
<dbReference type="Gene3D" id="3.30.300.30">
    <property type="match status" value="1"/>
</dbReference>
<name>A0ABU2BWF0_9ACTN</name>
<dbReference type="RefSeq" id="WP_310301028.1">
    <property type="nucleotide sequence ID" value="NZ_BAAAPS010000008.1"/>
</dbReference>
<dbReference type="InterPro" id="IPR043427">
    <property type="entry name" value="YscJ/FliF"/>
</dbReference>
<comment type="subcellular location">
    <subcellularLocation>
        <location evidence="1 9">Bacterial flagellum basal body</location>
    </subcellularLocation>
    <subcellularLocation>
        <location evidence="2">Cell membrane</location>
        <topology evidence="2">Multi-pass membrane protein</topology>
    </subcellularLocation>
</comment>
<dbReference type="EMBL" id="JAVDYG010000001">
    <property type="protein sequence ID" value="MDR7362068.1"/>
    <property type="molecule type" value="Genomic_DNA"/>
</dbReference>
<organism evidence="14 15">
    <name type="scientific">Nocardioides marmoribigeumensis</name>
    <dbReference type="NCBI Taxonomy" id="433649"/>
    <lineage>
        <taxon>Bacteria</taxon>
        <taxon>Bacillati</taxon>
        <taxon>Actinomycetota</taxon>
        <taxon>Actinomycetes</taxon>
        <taxon>Propionibacteriales</taxon>
        <taxon>Nocardioidaceae</taxon>
        <taxon>Nocardioides</taxon>
    </lineage>
</organism>
<evidence type="ECO:0000256" key="1">
    <source>
        <dbReference type="ARBA" id="ARBA00004117"/>
    </source>
</evidence>
<comment type="function">
    <text evidence="9">The M ring may be actively involved in energy transduction.</text>
</comment>
<evidence type="ECO:0000256" key="9">
    <source>
        <dbReference type="PIRNR" id="PIRNR004862"/>
    </source>
</evidence>
<evidence type="ECO:0000256" key="8">
    <source>
        <dbReference type="ARBA" id="ARBA00023143"/>
    </source>
</evidence>
<feature type="domain" description="Flagellar M-ring C-terminal" evidence="13">
    <location>
        <begin position="253"/>
        <end position="403"/>
    </location>
</feature>
<evidence type="ECO:0000256" key="2">
    <source>
        <dbReference type="ARBA" id="ARBA00004651"/>
    </source>
</evidence>
<sequence length="535" mass="56225">MRDNLTRSLKGFQSTFGGFTTGQKVVAIVGTGALLLAGFMVFRWASTPAYAPLYSNLAASDASAVIQELDSQGIGYKLSNGGNTIMVPADQVYSTRISMSGQGLPTSSEGGYSILDKQGLSTSQFQERTDFKRAMEGELSKTIEAIDGVDAAVVHLAMPEKNVFTENQDPTTASVLVKTRAGLTLSPEQVQAIVNLVSSSVDGLDTDKVTVADATGKVLSAPGAVGTGGYTQNQNQMVVDYQNRLSSQLQGVLDKVLGPGNSANQITAQLSFDKTVTETTDYADNKGLALSESEDVQKLRNGAVGATAGANGVVGPTSQTETGSGNGGSKFDETNRTTDFALDKSVETREAAPGKLEKLGVGVVLDTRALAGRDPAEIEALVTSALGLDTKRGDTITVSSLPFDRTATDAAAKELADSQKAEAKAQRMDLIRNGGLIGLVALMVLAGWVQSRKRAKARAQATEYVVEQLRRDAQDRQALAGAAAAVEAPNPAMLALESAQADETASMRDEIALLVERQPEDVAQLLRGWLVERGV</sequence>
<evidence type="ECO:0000256" key="5">
    <source>
        <dbReference type="ARBA" id="ARBA00022692"/>
    </source>
</evidence>
<dbReference type="InterPro" id="IPR045851">
    <property type="entry name" value="AMP-bd_C_sf"/>
</dbReference>
<feature type="transmembrane region" description="Helical" evidence="11">
    <location>
        <begin position="25"/>
        <end position="45"/>
    </location>
</feature>
<feature type="region of interest" description="Disordered" evidence="10">
    <location>
        <begin position="308"/>
        <end position="337"/>
    </location>
</feature>
<dbReference type="NCBIfam" id="TIGR00206">
    <property type="entry name" value="fliF"/>
    <property type="match status" value="1"/>
</dbReference>
<dbReference type="Pfam" id="PF08345">
    <property type="entry name" value="YscJ_FliF_C"/>
    <property type="match status" value="1"/>
</dbReference>
<evidence type="ECO:0000259" key="13">
    <source>
        <dbReference type="Pfam" id="PF08345"/>
    </source>
</evidence>
<protein>
    <recommendedName>
        <fullName evidence="9">Flagellar M-ring protein</fullName>
    </recommendedName>
</protein>
<dbReference type="PIRSF" id="PIRSF004862">
    <property type="entry name" value="FliF"/>
    <property type="match status" value="1"/>
</dbReference>
<dbReference type="Pfam" id="PF01514">
    <property type="entry name" value="YscJ_FliF"/>
    <property type="match status" value="1"/>
</dbReference>
<keyword evidence="14" id="KW-0969">Cilium</keyword>
<comment type="caution">
    <text evidence="14">The sequence shown here is derived from an EMBL/GenBank/DDBJ whole genome shotgun (WGS) entry which is preliminary data.</text>
</comment>
<reference evidence="14 15" key="1">
    <citation type="submission" date="2023-07" db="EMBL/GenBank/DDBJ databases">
        <title>Sequencing the genomes of 1000 actinobacteria strains.</title>
        <authorList>
            <person name="Klenk H.-P."/>
        </authorList>
    </citation>
    <scope>NUCLEOTIDE SEQUENCE [LARGE SCALE GENOMIC DNA]</scope>
    <source>
        <strain evidence="14 15">DSM 19426</strain>
    </source>
</reference>
<evidence type="ECO:0000313" key="14">
    <source>
        <dbReference type="EMBL" id="MDR7362068.1"/>
    </source>
</evidence>
<keyword evidence="15" id="KW-1185">Reference proteome</keyword>
<dbReference type="Proteomes" id="UP001183648">
    <property type="component" value="Unassembled WGS sequence"/>
</dbReference>
<dbReference type="InterPro" id="IPR013556">
    <property type="entry name" value="Flag_M-ring_C"/>
</dbReference>
<proteinExistence type="inferred from homology"/>
<gene>
    <name evidence="14" type="ORF">J2S63_001621</name>
</gene>
<keyword evidence="8 9" id="KW-0975">Bacterial flagellum</keyword>
<evidence type="ECO:0000259" key="12">
    <source>
        <dbReference type="Pfam" id="PF01514"/>
    </source>
</evidence>
<dbReference type="InterPro" id="IPR000067">
    <property type="entry name" value="FlgMring_FliF"/>
</dbReference>
<keyword evidence="14" id="KW-0966">Cell projection</keyword>
<dbReference type="InterPro" id="IPR006182">
    <property type="entry name" value="FliF_N_dom"/>
</dbReference>
<keyword evidence="14" id="KW-0282">Flagellum</keyword>
<dbReference type="PRINTS" id="PR01009">
    <property type="entry name" value="FLGMRINGFLIF"/>
</dbReference>
<evidence type="ECO:0000313" key="15">
    <source>
        <dbReference type="Proteomes" id="UP001183648"/>
    </source>
</evidence>
<dbReference type="PANTHER" id="PTHR30046:SF0">
    <property type="entry name" value="FLAGELLAR M-RING PROTEIN"/>
    <property type="match status" value="1"/>
</dbReference>
<feature type="domain" description="Flagellar M-ring N-terminal" evidence="12">
    <location>
        <begin position="46"/>
        <end position="220"/>
    </location>
</feature>
<comment type="similarity">
    <text evidence="3 9">Belongs to the FliF family.</text>
</comment>
<evidence type="ECO:0000256" key="11">
    <source>
        <dbReference type="SAM" id="Phobius"/>
    </source>
</evidence>
<keyword evidence="7 11" id="KW-0472">Membrane</keyword>
<keyword evidence="5 11" id="KW-0812">Transmembrane</keyword>
<evidence type="ECO:0000256" key="10">
    <source>
        <dbReference type="SAM" id="MobiDB-lite"/>
    </source>
</evidence>
<accession>A0ABU2BWF0</accession>
<evidence type="ECO:0000256" key="4">
    <source>
        <dbReference type="ARBA" id="ARBA00022475"/>
    </source>
</evidence>
<evidence type="ECO:0000256" key="7">
    <source>
        <dbReference type="ARBA" id="ARBA00023136"/>
    </source>
</evidence>
<feature type="transmembrane region" description="Helical" evidence="11">
    <location>
        <begin position="430"/>
        <end position="449"/>
    </location>
</feature>
<evidence type="ECO:0000256" key="6">
    <source>
        <dbReference type="ARBA" id="ARBA00022989"/>
    </source>
</evidence>